<evidence type="ECO:0000313" key="1">
    <source>
        <dbReference type="EMBL" id="SNZ14800.1"/>
    </source>
</evidence>
<sequence length="179" mass="21204">MELAKPILSVIYKEEEVLRELLQELSVEHLSESFNFASIQRYYSREMGEGLMKIFLSLEGLIKKEELVSFKLWAMKKEKEFSLHGRRRLNIDPGYVDESHLILASSKKRGGRLYLGKGVYAEIEYLFLYGGFRALYWTYADYRDKRVMAFFEKVRNAFLKELKTTKHGNELRLLSFTEY</sequence>
<evidence type="ECO:0000313" key="2">
    <source>
        <dbReference type="Proteomes" id="UP000218627"/>
    </source>
</evidence>
<organism evidence="1 2">
    <name type="scientific">Hydrogenobacter hydrogenophilus</name>
    <dbReference type="NCBI Taxonomy" id="35835"/>
    <lineage>
        <taxon>Bacteria</taxon>
        <taxon>Pseudomonadati</taxon>
        <taxon>Aquificota</taxon>
        <taxon>Aquificia</taxon>
        <taxon>Aquificales</taxon>
        <taxon>Aquificaceae</taxon>
        <taxon>Hydrogenobacter</taxon>
    </lineage>
</organism>
<accession>A0A285NZB0</accession>
<name>A0A285NZB0_9AQUI</name>
<reference evidence="2" key="1">
    <citation type="submission" date="2017-09" db="EMBL/GenBank/DDBJ databases">
        <authorList>
            <person name="Varghese N."/>
            <person name="Submissions S."/>
        </authorList>
    </citation>
    <scope>NUCLEOTIDE SEQUENCE [LARGE SCALE GENOMIC DNA]</scope>
    <source>
        <strain evidence="2">DSM 2913</strain>
    </source>
</reference>
<protein>
    <recommendedName>
        <fullName evidence="3">DUF4416 domain-containing protein</fullName>
    </recommendedName>
</protein>
<dbReference type="EMBL" id="OBEN01000006">
    <property type="protein sequence ID" value="SNZ14800.1"/>
    <property type="molecule type" value="Genomic_DNA"/>
</dbReference>
<dbReference type="RefSeq" id="WP_096602413.1">
    <property type="nucleotide sequence ID" value="NZ_OBEN01000006.1"/>
</dbReference>
<dbReference type="Pfam" id="PF14385">
    <property type="entry name" value="DUF4416"/>
    <property type="match status" value="1"/>
</dbReference>
<evidence type="ECO:0008006" key="3">
    <source>
        <dbReference type="Google" id="ProtNLM"/>
    </source>
</evidence>
<dbReference type="Proteomes" id="UP000218627">
    <property type="component" value="Unassembled WGS sequence"/>
</dbReference>
<dbReference type="AlphaFoldDB" id="A0A285NZB0"/>
<proteinExistence type="predicted"/>
<keyword evidence="2" id="KW-1185">Reference proteome</keyword>
<gene>
    <name evidence="1" type="ORF">SAMN06265353_1212</name>
</gene>
<dbReference type="InterPro" id="IPR025529">
    <property type="entry name" value="DUF4416"/>
</dbReference>
<dbReference type="OrthoDB" id="9788989at2"/>